<keyword evidence="3" id="KW-1185">Reference proteome</keyword>
<evidence type="ECO:0000256" key="1">
    <source>
        <dbReference type="SAM" id="MobiDB-lite"/>
    </source>
</evidence>
<name>A0A2B7Z1P9_POLH7</name>
<evidence type="ECO:0000313" key="2">
    <source>
        <dbReference type="EMBL" id="PGH27330.1"/>
    </source>
</evidence>
<organism evidence="2 3">
    <name type="scientific">Polytolypa hystricis (strain UAMH7299)</name>
    <dbReference type="NCBI Taxonomy" id="1447883"/>
    <lineage>
        <taxon>Eukaryota</taxon>
        <taxon>Fungi</taxon>
        <taxon>Dikarya</taxon>
        <taxon>Ascomycota</taxon>
        <taxon>Pezizomycotina</taxon>
        <taxon>Eurotiomycetes</taxon>
        <taxon>Eurotiomycetidae</taxon>
        <taxon>Onygenales</taxon>
        <taxon>Onygenales incertae sedis</taxon>
        <taxon>Polytolypa</taxon>
    </lineage>
</organism>
<sequence>MATTSRQHHTQIWQATELPAMFGKSVPVISQALPIRDNCLPASPGSRAVSEFCDSLRLHVQESTVRLNSRWTAEELDVEIARLIDFRDRWRQATKEKRAREMSVWRNHSRMEWFELRNTNIFPPGRTNRHVHAAIADLRQQEKREKEGGFPIEYIARPKRLTDAPLQVVTGRGNETKPLTDLQARKILQKAVEQTPRSSARTPSNRGNSSTRRRANASPTPTLVKRTKRNVEGTSAAPTVDKESLPTTTPTAKKTCAHECKKQSNLQTFLLQVGSESP</sequence>
<feature type="region of interest" description="Disordered" evidence="1">
    <location>
        <begin position="191"/>
        <end position="254"/>
    </location>
</feature>
<accession>A0A2B7Z1P9</accession>
<gene>
    <name evidence="2" type="ORF">AJ80_01041</name>
</gene>
<dbReference type="AlphaFoldDB" id="A0A2B7Z1P9"/>
<reference evidence="2 3" key="1">
    <citation type="submission" date="2017-10" db="EMBL/GenBank/DDBJ databases">
        <title>Comparative genomics in systemic dimorphic fungi from Ajellomycetaceae.</title>
        <authorList>
            <person name="Munoz J.F."/>
            <person name="Mcewen J.G."/>
            <person name="Clay O.K."/>
            <person name="Cuomo C.A."/>
        </authorList>
    </citation>
    <scope>NUCLEOTIDE SEQUENCE [LARGE SCALE GENOMIC DNA]</scope>
    <source>
        <strain evidence="2 3">UAMH7299</strain>
    </source>
</reference>
<evidence type="ECO:0000313" key="3">
    <source>
        <dbReference type="Proteomes" id="UP000224634"/>
    </source>
</evidence>
<feature type="compositionally biased region" description="Polar residues" evidence="1">
    <location>
        <begin position="195"/>
        <end position="210"/>
    </location>
</feature>
<comment type="caution">
    <text evidence="2">The sequence shown here is derived from an EMBL/GenBank/DDBJ whole genome shotgun (WGS) entry which is preliminary data.</text>
</comment>
<dbReference type="Proteomes" id="UP000224634">
    <property type="component" value="Unassembled WGS sequence"/>
</dbReference>
<protein>
    <submittedName>
        <fullName evidence="2">Uncharacterized protein</fullName>
    </submittedName>
</protein>
<dbReference type="EMBL" id="PDNA01000008">
    <property type="protein sequence ID" value="PGH27330.1"/>
    <property type="molecule type" value="Genomic_DNA"/>
</dbReference>
<proteinExistence type="predicted"/>